<feature type="non-terminal residue" evidence="1">
    <location>
        <position position="1"/>
    </location>
</feature>
<evidence type="ECO:0000313" key="1">
    <source>
        <dbReference type="EMBL" id="CAF1392749.1"/>
    </source>
</evidence>
<accession>A0A815KFV3</accession>
<dbReference type="EMBL" id="CAJNOQ010017085">
    <property type="protein sequence ID" value="CAF1392749.1"/>
    <property type="molecule type" value="Genomic_DNA"/>
</dbReference>
<dbReference type="Proteomes" id="UP000681722">
    <property type="component" value="Unassembled WGS sequence"/>
</dbReference>
<organism evidence="1 3">
    <name type="scientific">Didymodactylos carnosus</name>
    <dbReference type="NCBI Taxonomy" id="1234261"/>
    <lineage>
        <taxon>Eukaryota</taxon>
        <taxon>Metazoa</taxon>
        <taxon>Spiralia</taxon>
        <taxon>Gnathifera</taxon>
        <taxon>Rotifera</taxon>
        <taxon>Eurotatoria</taxon>
        <taxon>Bdelloidea</taxon>
        <taxon>Philodinida</taxon>
        <taxon>Philodinidae</taxon>
        <taxon>Didymodactylos</taxon>
    </lineage>
</organism>
<dbReference type="PANTHER" id="PTHR47018">
    <property type="entry name" value="CXC DOMAIN-CONTAINING PROTEIN-RELATED"/>
    <property type="match status" value="1"/>
</dbReference>
<comment type="caution">
    <text evidence="1">The sequence shown here is derived from an EMBL/GenBank/DDBJ whole genome shotgun (WGS) entry which is preliminary data.</text>
</comment>
<proteinExistence type="predicted"/>
<dbReference type="AlphaFoldDB" id="A0A815KFV3"/>
<keyword evidence="3" id="KW-1185">Reference proteome</keyword>
<evidence type="ECO:0000313" key="3">
    <source>
        <dbReference type="Proteomes" id="UP000663829"/>
    </source>
</evidence>
<protein>
    <submittedName>
        <fullName evidence="1">Uncharacterized protein</fullName>
    </submittedName>
</protein>
<dbReference type="PANTHER" id="PTHR47018:SF3">
    <property type="entry name" value="MYCBP-ASSOCIATED PROTEIN"/>
    <property type="match status" value="1"/>
</dbReference>
<sequence>ASNFEERNCALNNMAPLFFITNHRNYARLLSQHIFDLQSWSKPLLEVLSTSFGVRRTSRSFSTIALDQAIECSINKAGKGHGGISGNFDSKLVEVWCKSYSFRSLLSPITSDIANYETSKSNIDGHIEYTATRMKVDDYYLKLILSKLIPENLFKCNNSHVTQLITGKYIHDDIIKSVCSYKQNGLDALKQYMDQRLIHKTVPLSTPLKDIKTLKIRYNDSYELATGKVKQTRRQTHSNTMKNTDAEIRRCISLSQERELNLPLLFSFEFSKYPLALCDSNNPELLNQQQKSIALKFLEQTFPDSCSHQHLLLPAQLSTSSSNKSAIIVDWGVLLQTRPANHHKTVYHYALDLLETKVYPHFKYFHRIDVVFDSCLSADMKMFTNRHKPEEKHMMNYYEEAAAVVKCWLLQEVVECLSDNTCLVVAGPENAYILKKNLQTVNSIELKSNQVEADTRMMLLHIDKIINGVEDCNEYDKIVVKSLGTDIIFLCIYYASLVQISMVSVDYSLQRRDKQSRYINCTDVQKELINKHNVLPIVLMNVYALSGCDTCSFIRNISKATFFQTLFNNSHEYNDLVGLKELPSSQNDIKLVEQLIIDCLCNNHHRAFSQISSCSPQMPPPSVPRQQQQKIDLIDTLRAMMALNAIKQNKHRIYVTTVK</sequence>
<evidence type="ECO:0000313" key="2">
    <source>
        <dbReference type="EMBL" id="CAF4287146.1"/>
    </source>
</evidence>
<reference evidence="1" key="1">
    <citation type="submission" date="2021-02" db="EMBL/GenBank/DDBJ databases">
        <authorList>
            <person name="Nowell W R."/>
        </authorList>
    </citation>
    <scope>NUCLEOTIDE SEQUENCE</scope>
</reference>
<name>A0A815KFV3_9BILA</name>
<gene>
    <name evidence="1" type="ORF">GPM918_LOCUS32877</name>
    <name evidence="2" type="ORF">SRO942_LOCUS33549</name>
</gene>
<dbReference type="OrthoDB" id="7387685at2759"/>
<dbReference type="EMBL" id="CAJOBC010082493">
    <property type="protein sequence ID" value="CAF4287146.1"/>
    <property type="molecule type" value="Genomic_DNA"/>
</dbReference>
<dbReference type="Proteomes" id="UP000663829">
    <property type="component" value="Unassembled WGS sequence"/>
</dbReference>